<keyword evidence="2" id="KW-1185">Reference proteome</keyword>
<feature type="non-terminal residue" evidence="1">
    <location>
        <position position="55"/>
    </location>
</feature>
<organism evidence="1 2">
    <name type="scientific">Pararge aegeria aegeria</name>
    <dbReference type="NCBI Taxonomy" id="348720"/>
    <lineage>
        <taxon>Eukaryota</taxon>
        <taxon>Metazoa</taxon>
        <taxon>Ecdysozoa</taxon>
        <taxon>Arthropoda</taxon>
        <taxon>Hexapoda</taxon>
        <taxon>Insecta</taxon>
        <taxon>Pterygota</taxon>
        <taxon>Neoptera</taxon>
        <taxon>Endopterygota</taxon>
        <taxon>Lepidoptera</taxon>
        <taxon>Glossata</taxon>
        <taxon>Ditrysia</taxon>
        <taxon>Papilionoidea</taxon>
        <taxon>Nymphalidae</taxon>
        <taxon>Satyrinae</taxon>
        <taxon>Satyrini</taxon>
        <taxon>Parargina</taxon>
        <taxon>Pararge</taxon>
    </lineage>
</organism>
<evidence type="ECO:0000313" key="1">
    <source>
        <dbReference type="EMBL" id="CAH2212147.1"/>
    </source>
</evidence>
<dbReference type="EMBL" id="CAKXAJ010011145">
    <property type="protein sequence ID" value="CAH2212147.1"/>
    <property type="molecule type" value="Genomic_DNA"/>
</dbReference>
<proteinExistence type="predicted"/>
<protein>
    <submittedName>
        <fullName evidence="1">Jg674 protein</fullName>
    </submittedName>
</protein>
<name>A0A8S4QLE7_9NEOP</name>
<dbReference type="AlphaFoldDB" id="A0A8S4QLE7"/>
<dbReference type="Proteomes" id="UP000838756">
    <property type="component" value="Unassembled WGS sequence"/>
</dbReference>
<reference evidence="1" key="1">
    <citation type="submission" date="2022-03" db="EMBL/GenBank/DDBJ databases">
        <authorList>
            <person name="Lindestad O."/>
        </authorList>
    </citation>
    <scope>NUCLEOTIDE SEQUENCE</scope>
</reference>
<accession>A0A8S4QLE7</accession>
<sequence>MEDTRAPKRLMALWRGEEAEDDLGDDGVEKDMRVLGVRSLKWRNMLDQAKAHPGL</sequence>
<evidence type="ECO:0000313" key="2">
    <source>
        <dbReference type="Proteomes" id="UP000838756"/>
    </source>
</evidence>
<comment type="caution">
    <text evidence="1">The sequence shown here is derived from an EMBL/GenBank/DDBJ whole genome shotgun (WGS) entry which is preliminary data.</text>
</comment>
<gene>
    <name evidence="1" type="primary">jg674</name>
    <name evidence="1" type="ORF">PAEG_LOCUS3475</name>
</gene>